<keyword evidence="4" id="KW-1185">Reference proteome</keyword>
<dbReference type="Proteomes" id="UP000002613">
    <property type="component" value="Chromosome"/>
</dbReference>
<dbReference type="PANTHER" id="PTHR34075">
    <property type="entry name" value="BLR3430 PROTEIN"/>
    <property type="match status" value="1"/>
</dbReference>
<dbReference type="EMBL" id="CP001899">
    <property type="protein sequence ID" value="ADC66446.1"/>
    <property type="molecule type" value="Genomic_DNA"/>
</dbReference>
<dbReference type="SUPFAM" id="SSF50249">
    <property type="entry name" value="Nucleic acid-binding proteins"/>
    <property type="match status" value="1"/>
</dbReference>
<dbReference type="eggNOG" id="arCOG01285">
    <property type="taxonomic scope" value="Archaea"/>
</dbReference>
<evidence type="ECO:0000313" key="4">
    <source>
        <dbReference type="Proteomes" id="UP000002613"/>
    </source>
</evidence>
<reference evidence="3 4" key="2">
    <citation type="journal article" date="2011" name="Stand. Genomic Sci.">
        <title>Complete genome sequence of Ferroglobus placidus AEDII12DO.</title>
        <authorList>
            <person name="Anderson I."/>
            <person name="Risso C."/>
            <person name="Holmes D."/>
            <person name="Lucas S."/>
            <person name="Copeland A."/>
            <person name="Lapidus A."/>
            <person name="Cheng J.F."/>
            <person name="Bruce D."/>
            <person name="Goodwin L."/>
            <person name="Pitluck S."/>
            <person name="Saunders E."/>
            <person name="Brettin T."/>
            <person name="Detter J.C."/>
            <person name="Han C."/>
            <person name="Tapia R."/>
            <person name="Larimer F."/>
            <person name="Land M."/>
            <person name="Hauser L."/>
            <person name="Woyke T."/>
            <person name="Lovley D."/>
            <person name="Kyrpides N."/>
            <person name="Ivanova N."/>
        </authorList>
    </citation>
    <scope>NUCLEOTIDE SEQUENCE [LARGE SCALE GENOMIC DNA]</scope>
    <source>
        <strain evidence="4">DSM 10642 / AEDII12DO</strain>
    </source>
</reference>
<dbReference type="HOGENOM" id="CLU_119412_1_1_2"/>
<dbReference type="PANTHER" id="PTHR34075:SF5">
    <property type="entry name" value="BLR3430 PROTEIN"/>
    <property type="match status" value="1"/>
</dbReference>
<dbReference type="PaxDb" id="589924-Ferp_2324"/>
<dbReference type="Gene3D" id="6.10.30.10">
    <property type="match status" value="1"/>
</dbReference>
<dbReference type="AlphaFoldDB" id="D3S1I2"/>
<feature type="domain" description="ChsH2 rubredoxin-like zinc ribbon" evidence="2">
    <location>
        <begin position="22"/>
        <end position="58"/>
    </location>
</feature>
<dbReference type="KEGG" id="fpl:Ferp_2324"/>
<organism evidence="3 4">
    <name type="scientific">Ferroglobus placidus (strain DSM 10642 / AEDII12DO)</name>
    <dbReference type="NCBI Taxonomy" id="589924"/>
    <lineage>
        <taxon>Archaea</taxon>
        <taxon>Methanobacteriati</taxon>
        <taxon>Methanobacteriota</taxon>
        <taxon>Archaeoglobi</taxon>
        <taxon>Archaeoglobales</taxon>
        <taxon>Archaeoglobaceae</taxon>
        <taxon>Ferroglobus</taxon>
    </lineage>
</organism>
<proteinExistence type="predicted"/>
<dbReference type="InterPro" id="IPR022002">
    <property type="entry name" value="ChsH2_Znr"/>
</dbReference>
<name>D3S1I2_FERPA</name>
<reference evidence="4" key="1">
    <citation type="submission" date="2010-02" db="EMBL/GenBank/DDBJ databases">
        <title>Complete sequence of Ferroglobus placidus DSM 10642.</title>
        <authorList>
            <consortium name="US DOE Joint Genome Institute"/>
            <person name="Lucas S."/>
            <person name="Copeland A."/>
            <person name="Lapidus A."/>
            <person name="Cheng J.-F."/>
            <person name="Bruce D."/>
            <person name="Goodwin L."/>
            <person name="Pitluck S."/>
            <person name="Saunders E."/>
            <person name="Brettin T."/>
            <person name="Detter J.C."/>
            <person name="Han C."/>
            <person name="Tapia R."/>
            <person name="Larimer F."/>
            <person name="Land M."/>
            <person name="Hauser L."/>
            <person name="Kyrpides N."/>
            <person name="Ivanova N."/>
            <person name="Holmes D."/>
            <person name="Lovley D."/>
            <person name="Kyrpides N."/>
            <person name="Anderson I.J."/>
            <person name="Woyke T."/>
        </authorList>
    </citation>
    <scope>NUCLEOTIDE SEQUENCE [LARGE SCALE GENOMIC DNA]</scope>
    <source>
        <strain evidence="4">DSM 10642 / AEDII12DO</strain>
    </source>
</reference>
<evidence type="ECO:0000313" key="3">
    <source>
        <dbReference type="EMBL" id="ADC66446.1"/>
    </source>
</evidence>
<evidence type="ECO:0000259" key="1">
    <source>
        <dbReference type="Pfam" id="PF01796"/>
    </source>
</evidence>
<dbReference type="InterPro" id="IPR012340">
    <property type="entry name" value="NA-bd_OB-fold"/>
</dbReference>
<dbReference type="GeneID" id="8779864"/>
<dbReference type="Pfam" id="PF12172">
    <property type="entry name" value="zf-ChsH2"/>
    <property type="match status" value="1"/>
</dbReference>
<dbReference type="InterPro" id="IPR002878">
    <property type="entry name" value="ChsH2_C"/>
</dbReference>
<dbReference type="RefSeq" id="WP_012966783.1">
    <property type="nucleotide sequence ID" value="NC_013849.1"/>
</dbReference>
<dbReference type="OrthoDB" id="9573at2157"/>
<sequence length="139" mass="16471">MKIMEVPPRYPNFEQTAIKKFWDSLKEKKLLATKCSECGKIEFPPKIVCTSCYSDKMEWTELPKRGRIYSFTEMHVVPTGFKPPLTVAVVELENGVRLFSYVVNARFEELNVGDEVEIDFQEINWYDYKKHPYFVFRKI</sequence>
<gene>
    <name evidence="3" type="ordered locus">Ferp_2324</name>
</gene>
<evidence type="ECO:0000259" key="2">
    <source>
        <dbReference type="Pfam" id="PF12172"/>
    </source>
</evidence>
<dbReference type="InterPro" id="IPR052513">
    <property type="entry name" value="Thioester_dehydratase-like"/>
</dbReference>
<dbReference type="STRING" id="589924.Ferp_2324"/>
<feature type="domain" description="ChsH2 C-terminal OB-fold" evidence="1">
    <location>
        <begin position="59"/>
        <end position="121"/>
    </location>
</feature>
<protein>
    <recommendedName>
        <fullName evidence="5">DUF35 domain-containing protein</fullName>
    </recommendedName>
</protein>
<accession>D3S1I2</accession>
<dbReference type="Pfam" id="PF01796">
    <property type="entry name" value="OB_ChsH2_C"/>
    <property type="match status" value="1"/>
</dbReference>
<evidence type="ECO:0008006" key="5">
    <source>
        <dbReference type="Google" id="ProtNLM"/>
    </source>
</evidence>